<keyword evidence="6" id="KW-0614">Plasmid</keyword>
<dbReference type="EMBL" id="CP028905">
    <property type="protein sequence ID" value="AWB08153.1"/>
    <property type="molecule type" value="Genomic_DNA"/>
</dbReference>
<keyword evidence="7" id="KW-1185">Reference proteome</keyword>
<evidence type="ECO:0000256" key="3">
    <source>
        <dbReference type="ARBA" id="ARBA00023163"/>
    </source>
</evidence>
<keyword evidence="1" id="KW-0805">Transcription regulation</keyword>
<proteinExistence type="predicted"/>
<evidence type="ECO:0000313" key="7">
    <source>
        <dbReference type="Proteomes" id="UP000077405"/>
    </source>
</evidence>
<evidence type="ECO:0000256" key="2">
    <source>
        <dbReference type="ARBA" id="ARBA00023125"/>
    </source>
</evidence>
<dbReference type="SUPFAM" id="SSF47413">
    <property type="entry name" value="lambda repressor-like DNA-binding domains"/>
    <property type="match status" value="1"/>
</dbReference>
<dbReference type="Proteomes" id="UP000077405">
    <property type="component" value="Plasmid pYZ4"/>
</dbReference>
<dbReference type="PANTHER" id="PTHR30146">
    <property type="entry name" value="LACI-RELATED TRANSCRIPTIONAL REPRESSOR"/>
    <property type="match status" value="1"/>
</dbReference>
<keyword evidence="2" id="KW-0238">DNA-binding</keyword>
<gene>
    <name evidence="6" type="ORF">A6A40_24300</name>
</gene>
<dbReference type="OrthoDB" id="7170131at2"/>
<dbReference type="Gene3D" id="1.10.260.40">
    <property type="entry name" value="lambda repressor-like DNA-binding domains"/>
    <property type="match status" value="1"/>
</dbReference>
<accession>A0A2R4VUP5</accession>
<dbReference type="Pfam" id="PF13377">
    <property type="entry name" value="Peripla_BP_3"/>
    <property type="match status" value="1"/>
</dbReference>
<name>A0A2R4VUP5_9PROT</name>
<dbReference type="KEGG" id="ahu:A6A40_24300"/>
<evidence type="ECO:0000256" key="1">
    <source>
        <dbReference type="ARBA" id="ARBA00023015"/>
    </source>
</evidence>
<geneLocation type="plasmid" evidence="6 7">
    <name>pYZ4</name>
</geneLocation>
<evidence type="ECO:0000313" key="6">
    <source>
        <dbReference type="EMBL" id="AWB08153.1"/>
    </source>
</evidence>
<dbReference type="PANTHER" id="PTHR30146:SF33">
    <property type="entry name" value="TRANSCRIPTIONAL REGULATOR"/>
    <property type="match status" value="1"/>
</dbReference>
<protein>
    <submittedName>
        <fullName evidence="6">Transcriptional regulator</fullName>
    </submittedName>
</protein>
<reference evidence="6 7" key="1">
    <citation type="submission" date="2018-04" db="EMBL/GenBank/DDBJ databases">
        <title>Complete genome sequence of the nitrogen-fixing bacterium Azospirillum humicireducens type strain SgZ-5.</title>
        <authorList>
            <person name="Yu Z."/>
        </authorList>
    </citation>
    <scope>NUCLEOTIDE SEQUENCE [LARGE SCALE GENOMIC DNA]</scope>
    <source>
        <strain evidence="6 7">SgZ-5</strain>
        <plasmid evidence="6 7">pYZ4</plasmid>
    </source>
</reference>
<evidence type="ECO:0000256" key="4">
    <source>
        <dbReference type="SAM" id="MobiDB-lite"/>
    </source>
</evidence>
<sequence length="351" mass="38404">MRDVSRLAGVSTMTVSRVLTDPSLVAEETRQRVLQAVEQLRYVPDRVAGSLSSRRSGFVALILPTLMNSNFADTAQALSEGLHSAGYQLLIGYTLYRLDEEERVIQSVLTRRPEAIVLTGIEHSRKTTAMLFEAGVPVVEIWDLQDRPIDYVVGYSNFEVGRAAAHHLVGLGHRRVCAVGPCDSGEARDFRAEQRLAGFAAGLRETGTPDDLIFRHSHVPLSFTEGAEAMEMVAREAPDAEAIFAASDLHAVGVLMECQRRSIRVPEDLSIMGFGDFEIGRQSVPPLTTMRVDARAIGLRTAEVILGALGVQPPQESTSEETASKNSPARVHDLGFEVLTRGSTRPGNWKR</sequence>
<keyword evidence="3" id="KW-0804">Transcription</keyword>
<dbReference type="CDD" id="cd01392">
    <property type="entry name" value="HTH_LacI"/>
    <property type="match status" value="1"/>
</dbReference>
<dbReference type="Pfam" id="PF00356">
    <property type="entry name" value="LacI"/>
    <property type="match status" value="1"/>
</dbReference>
<feature type="compositionally biased region" description="Polar residues" evidence="4">
    <location>
        <begin position="314"/>
        <end position="327"/>
    </location>
</feature>
<dbReference type="InterPro" id="IPR046335">
    <property type="entry name" value="LacI/GalR-like_sensor"/>
</dbReference>
<dbReference type="GO" id="GO:0000976">
    <property type="term" value="F:transcription cis-regulatory region binding"/>
    <property type="evidence" value="ECO:0007669"/>
    <property type="project" value="TreeGrafter"/>
</dbReference>
<organism evidence="6 7">
    <name type="scientific">Azospirillum humicireducens</name>
    <dbReference type="NCBI Taxonomy" id="1226968"/>
    <lineage>
        <taxon>Bacteria</taxon>
        <taxon>Pseudomonadati</taxon>
        <taxon>Pseudomonadota</taxon>
        <taxon>Alphaproteobacteria</taxon>
        <taxon>Rhodospirillales</taxon>
        <taxon>Azospirillaceae</taxon>
        <taxon>Azospirillum</taxon>
    </lineage>
</organism>
<feature type="domain" description="HTH lacI-type" evidence="5">
    <location>
        <begin position="1"/>
        <end position="53"/>
    </location>
</feature>
<dbReference type="InterPro" id="IPR000843">
    <property type="entry name" value="HTH_LacI"/>
</dbReference>
<dbReference type="CDD" id="cd01575">
    <property type="entry name" value="PBP1_GntR"/>
    <property type="match status" value="1"/>
</dbReference>
<dbReference type="RefSeq" id="WP_108548427.1">
    <property type="nucleotide sequence ID" value="NZ_CP028905.1"/>
</dbReference>
<dbReference type="Gene3D" id="3.40.50.2300">
    <property type="match status" value="2"/>
</dbReference>
<dbReference type="InterPro" id="IPR010982">
    <property type="entry name" value="Lambda_DNA-bd_dom_sf"/>
</dbReference>
<dbReference type="InterPro" id="IPR028082">
    <property type="entry name" value="Peripla_BP_I"/>
</dbReference>
<evidence type="ECO:0000259" key="5">
    <source>
        <dbReference type="PROSITE" id="PS50932"/>
    </source>
</evidence>
<dbReference type="SUPFAM" id="SSF53822">
    <property type="entry name" value="Periplasmic binding protein-like I"/>
    <property type="match status" value="1"/>
</dbReference>
<dbReference type="GO" id="GO:0003700">
    <property type="term" value="F:DNA-binding transcription factor activity"/>
    <property type="evidence" value="ECO:0007669"/>
    <property type="project" value="TreeGrafter"/>
</dbReference>
<dbReference type="SMART" id="SM00354">
    <property type="entry name" value="HTH_LACI"/>
    <property type="match status" value="1"/>
</dbReference>
<dbReference type="PROSITE" id="PS50932">
    <property type="entry name" value="HTH_LACI_2"/>
    <property type="match status" value="1"/>
</dbReference>
<feature type="region of interest" description="Disordered" evidence="4">
    <location>
        <begin position="311"/>
        <end position="331"/>
    </location>
</feature>
<dbReference type="AlphaFoldDB" id="A0A2R4VUP5"/>